<protein>
    <recommendedName>
        <fullName evidence="4">Cyclin N-terminal domain-containing protein</fullName>
    </recommendedName>
</protein>
<dbReference type="Proteomes" id="UP000541444">
    <property type="component" value="Unassembled WGS sequence"/>
</dbReference>
<keyword evidence="1" id="KW-0132">Cell division</keyword>
<evidence type="ECO:0000256" key="1">
    <source>
        <dbReference type="ARBA" id="ARBA00022618"/>
    </source>
</evidence>
<feature type="domain" description="Cyclin N-terminal" evidence="4">
    <location>
        <begin position="438"/>
        <end position="494"/>
    </location>
</feature>
<proteinExistence type="predicted"/>
<comment type="caution">
    <text evidence="5">The sequence shown here is derived from an EMBL/GenBank/DDBJ whole genome shotgun (WGS) entry which is preliminary data.</text>
</comment>
<reference evidence="5 6" key="1">
    <citation type="journal article" date="2020" name="IScience">
        <title>Genome Sequencing of the Endangered Kingdonia uniflora (Circaeasteraceae, Ranunculales) Reveals Potential Mechanisms of Evolutionary Specialization.</title>
        <authorList>
            <person name="Sun Y."/>
            <person name="Deng T."/>
            <person name="Zhang A."/>
            <person name="Moore M.J."/>
            <person name="Landis J.B."/>
            <person name="Lin N."/>
            <person name="Zhang H."/>
            <person name="Zhang X."/>
            <person name="Huang J."/>
            <person name="Zhang X."/>
            <person name="Sun H."/>
            <person name="Wang H."/>
        </authorList>
    </citation>
    <scope>NUCLEOTIDE SEQUENCE [LARGE SCALE GENOMIC DNA]</scope>
    <source>
        <strain evidence="5">TB1705</strain>
        <tissue evidence="5">Leaf</tissue>
    </source>
</reference>
<feature type="coiled-coil region" evidence="3">
    <location>
        <begin position="314"/>
        <end position="352"/>
    </location>
</feature>
<sequence>MNAKKIMVKVVESQPVEDDELLVVKNRLRLAPRRGAEELNTSSQLELSRDARMLKGICLEIEEGIAKLEGGKAKLEKRVTQLESDLALERKHLVFAKDSHQVLMREFTDEAQNNVDEDAATRDSLGCQLLAVGYSIADLEAIIAGTYVEEAKAEEELEVDDGSLPDVVTGLDFVSTRTDLENREGDNEKVMSEEAAEAEEDFYYMWRFHYVILVGKQRWRCLRILAGNKVKKTDVGAGVTVALYHRYYFYEELFWEVIVEPSAQKVIMRQIAEEEVDLEDVMIPGGPQSKVKKKKSMLDIVAQEGVELEDARLIKGINHRMEEEKVKLKSVKAELENEAAQEVEINELTEEVGKNLEEVVVQRDELGRHLLKMGYSKAEVNDIMENTYVEEEEDEADGAKVVRKLDGVFPQTERDSQVDDIVNLENENENDKKTNGWPLQLLSVACLSLATKMEELLVPSILDIQAESVKFIFQPRTVCRMEILVLTTLNWKLRSITPFHFIDFFASKADSTGGFVGYLVTRATQIMLVFVRGDTNCEERVIELEIFKNRWKKAVREDQCWIDPFQQRAARIPSEKLSAKQTCPPKAERPNLHNLSTVVERHALPHLSTTRAHRESTIFLHHKVNRYSTDNCYALQRLLELIFKEGRMLQYIVDLKSYQDGNYKKQFKVVQVNDKTEEKRLYYMHLSNMIEINQITNSNQSKRRRLSECCDLTTQDKKAKLLPESSNRRLEISFEDCDTSHVKFLHHDALVIMLKMK</sequence>
<dbReference type="AlphaFoldDB" id="A0A7J7NJV4"/>
<feature type="coiled-coil region" evidence="3">
    <location>
        <begin position="65"/>
        <end position="92"/>
    </location>
</feature>
<dbReference type="EMBL" id="JACGCM010000724">
    <property type="protein sequence ID" value="KAF6167475.1"/>
    <property type="molecule type" value="Genomic_DNA"/>
</dbReference>
<dbReference type="GO" id="GO:0051301">
    <property type="term" value="P:cell division"/>
    <property type="evidence" value="ECO:0007669"/>
    <property type="project" value="UniProtKB-KW"/>
</dbReference>
<organism evidence="5 6">
    <name type="scientific">Kingdonia uniflora</name>
    <dbReference type="NCBI Taxonomy" id="39325"/>
    <lineage>
        <taxon>Eukaryota</taxon>
        <taxon>Viridiplantae</taxon>
        <taxon>Streptophyta</taxon>
        <taxon>Embryophyta</taxon>
        <taxon>Tracheophyta</taxon>
        <taxon>Spermatophyta</taxon>
        <taxon>Magnoliopsida</taxon>
        <taxon>Ranunculales</taxon>
        <taxon>Circaeasteraceae</taxon>
        <taxon>Kingdonia</taxon>
    </lineage>
</organism>
<dbReference type="InterPro" id="IPR039361">
    <property type="entry name" value="Cyclin"/>
</dbReference>
<dbReference type="InterPro" id="IPR006671">
    <property type="entry name" value="Cyclin_N"/>
</dbReference>
<accession>A0A7J7NJV4</accession>
<evidence type="ECO:0000256" key="3">
    <source>
        <dbReference type="SAM" id="Coils"/>
    </source>
</evidence>
<keyword evidence="3" id="KW-0175">Coiled coil</keyword>
<evidence type="ECO:0000259" key="4">
    <source>
        <dbReference type="Pfam" id="PF00134"/>
    </source>
</evidence>
<dbReference type="PANTHER" id="PTHR10177">
    <property type="entry name" value="CYCLINS"/>
    <property type="match status" value="1"/>
</dbReference>
<dbReference type="Pfam" id="PF00134">
    <property type="entry name" value="Cyclin_N"/>
    <property type="match status" value="1"/>
</dbReference>
<gene>
    <name evidence="5" type="ORF">GIB67_031676</name>
</gene>
<keyword evidence="6" id="KW-1185">Reference proteome</keyword>
<dbReference type="OrthoDB" id="5590282at2759"/>
<keyword evidence="2" id="KW-0131">Cell cycle</keyword>
<evidence type="ECO:0000313" key="6">
    <source>
        <dbReference type="Proteomes" id="UP000541444"/>
    </source>
</evidence>
<dbReference type="InterPro" id="IPR036915">
    <property type="entry name" value="Cyclin-like_sf"/>
</dbReference>
<evidence type="ECO:0000313" key="5">
    <source>
        <dbReference type="EMBL" id="KAF6167475.1"/>
    </source>
</evidence>
<name>A0A7J7NJV4_9MAGN</name>
<evidence type="ECO:0000256" key="2">
    <source>
        <dbReference type="ARBA" id="ARBA00023306"/>
    </source>
</evidence>
<dbReference type="SUPFAM" id="SSF47954">
    <property type="entry name" value="Cyclin-like"/>
    <property type="match status" value="1"/>
</dbReference>
<dbReference type="Gene3D" id="1.10.472.10">
    <property type="entry name" value="Cyclin-like"/>
    <property type="match status" value="2"/>
</dbReference>